<dbReference type="GO" id="GO:0003677">
    <property type="term" value="F:DNA binding"/>
    <property type="evidence" value="ECO:0007669"/>
    <property type="project" value="UniProtKB-UniRule"/>
</dbReference>
<evidence type="ECO:0000256" key="4">
    <source>
        <dbReference type="PROSITE-ProRule" id="PRU00335"/>
    </source>
</evidence>
<keyword evidence="7" id="KW-1185">Reference proteome</keyword>
<accession>A0A1N7FJR3</accession>
<organism evidence="6 7">
    <name type="scientific">Williamsia sterculiae</name>
    <dbReference type="NCBI Taxonomy" id="1344003"/>
    <lineage>
        <taxon>Bacteria</taxon>
        <taxon>Bacillati</taxon>
        <taxon>Actinomycetota</taxon>
        <taxon>Actinomycetes</taxon>
        <taxon>Mycobacteriales</taxon>
        <taxon>Nocardiaceae</taxon>
        <taxon>Williamsia</taxon>
    </lineage>
</organism>
<dbReference type="SUPFAM" id="SSF48498">
    <property type="entry name" value="Tetracyclin repressor-like, C-terminal domain"/>
    <property type="match status" value="1"/>
</dbReference>
<dbReference type="Gene3D" id="1.10.357.10">
    <property type="entry name" value="Tetracycline Repressor, domain 2"/>
    <property type="match status" value="1"/>
</dbReference>
<protein>
    <submittedName>
        <fullName evidence="6">Transcriptional regulator, TetR family</fullName>
    </submittedName>
</protein>
<dbReference type="OrthoDB" id="3173376at2"/>
<evidence type="ECO:0000256" key="3">
    <source>
        <dbReference type="ARBA" id="ARBA00023163"/>
    </source>
</evidence>
<dbReference type="RefSeq" id="WP_076479289.1">
    <property type="nucleotide sequence ID" value="NZ_FTNT01000005.1"/>
</dbReference>
<dbReference type="InterPro" id="IPR036271">
    <property type="entry name" value="Tet_transcr_reg_TetR-rel_C_sf"/>
</dbReference>
<dbReference type="STRING" id="1344003.SAMN05445060_2137"/>
<dbReference type="InterPro" id="IPR009057">
    <property type="entry name" value="Homeodomain-like_sf"/>
</dbReference>
<evidence type="ECO:0000313" key="7">
    <source>
        <dbReference type="Proteomes" id="UP000186218"/>
    </source>
</evidence>
<keyword evidence="2 4" id="KW-0238">DNA-binding</keyword>
<gene>
    <name evidence="6" type="ORF">SAMN05445060_2137</name>
</gene>
<evidence type="ECO:0000256" key="1">
    <source>
        <dbReference type="ARBA" id="ARBA00023015"/>
    </source>
</evidence>
<dbReference type="EMBL" id="FTNT01000005">
    <property type="protein sequence ID" value="SIS00668.1"/>
    <property type="molecule type" value="Genomic_DNA"/>
</dbReference>
<keyword evidence="1" id="KW-0805">Transcription regulation</keyword>
<dbReference type="InterPro" id="IPR001647">
    <property type="entry name" value="HTH_TetR"/>
</dbReference>
<evidence type="ECO:0000259" key="5">
    <source>
        <dbReference type="PROSITE" id="PS50977"/>
    </source>
</evidence>
<dbReference type="Proteomes" id="UP000186218">
    <property type="component" value="Unassembled WGS sequence"/>
</dbReference>
<evidence type="ECO:0000313" key="6">
    <source>
        <dbReference type="EMBL" id="SIS00668.1"/>
    </source>
</evidence>
<sequence length="174" mass="18706">MTDTRDSLVDAGVQIVDRDGLGALGIRAVAAATGVSHGAPRRYFPTLNSLQAAVARVGIDDLNERLRSALEQSLSDAAVAYWRFSRDRPHMFALIFRHDLLADAGGNLREVTRDWFTALVGVTGSTEAALAAWVSIHGLCTLAATNTFAVIDISPNEATVRLVVDQLRIQTPHG</sequence>
<feature type="domain" description="HTH tetR-type" evidence="5">
    <location>
        <begin position="2"/>
        <end position="62"/>
    </location>
</feature>
<dbReference type="PROSITE" id="PS50977">
    <property type="entry name" value="HTH_TETR_2"/>
    <property type="match status" value="1"/>
</dbReference>
<keyword evidence="3" id="KW-0804">Transcription</keyword>
<name>A0A1N7FJR3_9NOCA</name>
<reference evidence="6 7" key="1">
    <citation type="submission" date="2017-01" db="EMBL/GenBank/DDBJ databases">
        <authorList>
            <person name="Mah S.A."/>
            <person name="Swanson W.J."/>
            <person name="Moy G.W."/>
            <person name="Vacquier V.D."/>
        </authorList>
    </citation>
    <scope>NUCLEOTIDE SEQUENCE [LARGE SCALE GENOMIC DNA]</scope>
    <source>
        <strain evidence="6 7">CPCC 203464</strain>
    </source>
</reference>
<dbReference type="Pfam" id="PF13305">
    <property type="entry name" value="TetR_C_33"/>
    <property type="match status" value="1"/>
</dbReference>
<feature type="DNA-binding region" description="H-T-H motif" evidence="4">
    <location>
        <begin position="25"/>
        <end position="44"/>
    </location>
</feature>
<dbReference type="SUPFAM" id="SSF46689">
    <property type="entry name" value="Homeodomain-like"/>
    <property type="match status" value="1"/>
</dbReference>
<proteinExistence type="predicted"/>
<dbReference type="AlphaFoldDB" id="A0A1N7FJR3"/>
<evidence type="ECO:0000256" key="2">
    <source>
        <dbReference type="ARBA" id="ARBA00023125"/>
    </source>
</evidence>
<dbReference type="InterPro" id="IPR025996">
    <property type="entry name" value="MT1864/Rv1816-like_C"/>
</dbReference>